<protein>
    <submittedName>
        <fullName evidence="2">Uncharacterized protein</fullName>
    </submittedName>
</protein>
<evidence type="ECO:0000313" key="1">
    <source>
        <dbReference type="Proteomes" id="UP000036681"/>
    </source>
</evidence>
<name>A0A0M3HKJ6_ASCLU</name>
<organism evidence="1 2">
    <name type="scientific">Ascaris lumbricoides</name>
    <name type="common">Giant roundworm</name>
    <dbReference type="NCBI Taxonomy" id="6252"/>
    <lineage>
        <taxon>Eukaryota</taxon>
        <taxon>Metazoa</taxon>
        <taxon>Ecdysozoa</taxon>
        <taxon>Nematoda</taxon>
        <taxon>Chromadorea</taxon>
        <taxon>Rhabditida</taxon>
        <taxon>Spirurina</taxon>
        <taxon>Ascaridomorpha</taxon>
        <taxon>Ascaridoidea</taxon>
        <taxon>Ascarididae</taxon>
        <taxon>Ascaris</taxon>
    </lineage>
</organism>
<proteinExistence type="predicted"/>
<keyword evidence="1" id="KW-1185">Reference proteome</keyword>
<dbReference type="AlphaFoldDB" id="A0A0M3HKJ6"/>
<dbReference type="WBParaSite" id="ALUE_0000204101-mRNA-1">
    <property type="protein sequence ID" value="ALUE_0000204101-mRNA-1"/>
    <property type="gene ID" value="ALUE_0000204101"/>
</dbReference>
<reference evidence="2" key="1">
    <citation type="submission" date="2017-02" db="UniProtKB">
        <authorList>
            <consortium name="WormBaseParasite"/>
        </authorList>
    </citation>
    <scope>IDENTIFICATION</scope>
</reference>
<sequence>MDISFISSIALTSDESETTSWAFWWRAYFPFLPFTGRSMALMHVQHSVVADSIKIGAADEKVWCLAFSVNNVRRLDHRVSGKCFLAFSFLVGDDGDGALP</sequence>
<dbReference type="Proteomes" id="UP000036681">
    <property type="component" value="Unplaced"/>
</dbReference>
<evidence type="ECO:0000313" key="2">
    <source>
        <dbReference type="WBParaSite" id="ALUE_0000204101-mRNA-1"/>
    </source>
</evidence>
<accession>A0A0M3HKJ6</accession>